<feature type="domain" description="NB-ARC" evidence="6">
    <location>
        <begin position="230"/>
        <end position="328"/>
    </location>
</feature>
<dbReference type="InterPro" id="IPR042197">
    <property type="entry name" value="Apaf_helical"/>
</dbReference>
<dbReference type="Gramene" id="TraesCS2A03G1083800.1">
    <property type="protein sequence ID" value="TraesCS2A03G1083800.1.CDS"/>
    <property type="gene ID" value="TraesCS2A03G1083800"/>
</dbReference>
<dbReference type="Gramene" id="TraesCAD_scaffold_075207_01G000200.1">
    <property type="protein sequence ID" value="TraesCAD_scaffold_075207_01G000200.1"/>
    <property type="gene ID" value="TraesCAD_scaffold_075207_01G000200"/>
</dbReference>
<dbReference type="Gramene" id="TraesCLE_scaffold_062449_01G000100.1">
    <property type="protein sequence ID" value="TraesCLE_scaffold_062449_01G000100.1"/>
    <property type="gene ID" value="TraesCLE_scaffold_062449_01G000100"/>
</dbReference>
<dbReference type="SMR" id="A0A3B6B4D0"/>
<reference evidence="9" key="1">
    <citation type="submission" date="2018-08" db="EMBL/GenBank/DDBJ databases">
        <authorList>
            <person name="Rossello M."/>
        </authorList>
    </citation>
    <scope>NUCLEOTIDE SEQUENCE [LARGE SCALE GENOMIC DNA]</scope>
    <source>
        <strain evidence="9">cv. Chinese Spring</strain>
    </source>
</reference>
<dbReference type="GO" id="GO:0043531">
    <property type="term" value="F:ADP binding"/>
    <property type="evidence" value="ECO:0007669"/>
    <property type="project" value="InterPro"/>
</dbReference>
<keyword evidence="2" id="KW-0433">Leucine-rich repeat</keyword>
<dbReference type="Proteomes" id="UP000019116">
    <property type="component" value="Chromosome 2A"/>
</dbReference>
<dbReference type="InterPro" id="IPR044974">
    <property type="entry name" value="Disease_R_plants"/>
</dbReference>
<keyword evidence="3" id="KW-0677">Repeat</keyword>
<evidence type="ECO:0000256" key="5">
    <source>
        <dbReference type="ARBA" id="ARBA00022821"/>
    </source>
</evidence>
<dbReference type="AlphaFoldDB" id="A0A3B6B4D0"/>
<dbReference type="SUPFAM" id="SSF52540">
    <property type="entry name" value="P-loop containing nucleoside triphosphate hydrolases"/>
    <property type="match status" value="1"/>
</dbReference>
<dbReference type="InterPro" id="IPR027417">
    <property type="entry name" value="P-loop_NTPase"/>
</dbReference>
<sequence length="795" mass="89868">MAESAVASVVRAFGTLAAKEAAFLRGVNADADLLRAELRRMQCFLRDADAKRRAGGRDSERLKNWVVDVRDAAYDAGNALEEADFLARHRHMRRGFLGALPWLANLAALHTFGVKIRRVRARIRQISDSAVAYGITDLGEASALADVEEQEVTPYDLSWNSADSDFFVGFHEERDAIFKELLDPEISPICVVSIVGMAGSGKSTLARKVYNDPRSSDGGAISGGKWKQMTSEKLESMGEEDVKELLSDFLAQRKFLVVLDDVWKSSSYDKISKILSVLPDVNNGSRIVLTTRDMDVARHVNRRSSIHEKKLLDEKESWELLEKWSFPEYRDVSSADRSRLMEIGKKLAVKCKGLPLALVVLGGYLSRNLDYDIWSGLVGNLDWEARRNDEPFWKIIDRSYNDLPNHQLKSCFLYLASFPEDYVIRVARLCKLLIAEGLIPHRQNRTMEDTAREYIKELVQRCMLQAVERSKWHGSIKSVVLHDVIREWAIAEARREGLFNIWSNPTDCDQALSDSVTAYRVALHNFAGRTEINVAMPKLRTLLVFFNLPAVSVLCRLKFLRVLDLHGLTVKERRLAENGNKHIARRNVKKWAALFRALEGMEQLVFLHLESWRTQRRTKWRGRVFSTQLFGSISRHRHLQVLELAGDWLCGVGQLSKLPHCLKKLKLIASEELSKDPMPVLGIHPNLVVLVLESAFKGNGMICHAEGFPRLRHLTFEHVGRLGSWNVEAGAFPSLTHLNLSVSSFPVVPPLGLFHVTSLQTLLLKQHPMDESSICLSTVGKLEERGCEVIIKRLG</sequence>
<dbReference type="Gramene" id="TraesCS2A02G459100.1">
    <property type="protein sequence ID" value="TraesCS2A02G459100.1"/>
    <property type="gene ID" value="TraesCS2A02G459100"/>
</dbReference>
<dbReference type="InterPro" id="IPR002182">
    <property type="entry name" value="NB-ARC"/>
</dbReference>
<dbReference type="Gramene" id="TraesROB_scaffold_020067_01G000200.1">
    <property type="protein sequence ID" value="TraesROB_scaffold_020067_01G000200.1"/>
    <property type="gene ID" value="TraesROB_scaffold_020067_01G000200"/>
</dbReference>
<evidence type="ECO:0000256" key="3">
    <source>
        <dbReference type="ARBA" id="ARBA00022737"/>
    </source>
</evidence>
<dbReference type="InterPro" id="IPR036388">
    <property type="entry name" value="WH-like_DNA-bd_sf"/>
</dbReference>
<proteinExistence type="inferred from homology"/>
<comment type="similarity">
    <text evidence="1">Belongs to the disease resistance NB-LRR family.</text>
</comment>
<dbReference type="PANTHER" id="PTHR23155:SF968">
    <property type="entry name" value="NB-ARC DOMAIN CONTAINING PROTEIN, EXPRESSED"/>
    <property type="match status" value="1"/>
</dbReference>
<evidence type="ECO:0000259" key="6">
    <source>
        <dbReference type="Pfam" id="PF00931"/>
    </source>
</evidence>
<dbReference type="CDD" id="cd14798">
    <property type="entry name" value="RX-CC_like"/>
    <property type="match status" value="1"/>
</dbReference>
<evidence type="ECO:0000259" key="8">
    <source>
        <dbReference type="Pfam" id="PF23559"/>
    </source>
</evidence>
<dbReference type="Gene3D" id="3.40.50.300">
    <property type="entry name" value="P-loop containing nucleotide triphosphate hydrolases"/>
    <property type="match status" value="1"/>
</dbReference>
<protein>
    <recommendedName>
        <fullName evidence="11">AAA+ ATPase domain-containing protein</fullName>
    </recommendedName>
</protein>
<dbReference type="Gene3D" id="3.80.10.10">
    <property type="entry name" value="Ribonuclease Inhibitor"/>
    <property type="match status" value="1"/>
</dbReference>
<dbReference type="InterPro" id="IPR041118">
    <property type="entry name" value="Rx_N"/>
</dbReference>
<reference evidence="9" key="2">
    <citation type="submission" date="2018-10" db="UniProtKB">
        <authorList>
            <consortium name="EnsemblPlants"/>
        </authorList>
    </citation>
    <scope>IDENTIFICATION</scope>
</reference>
<dbReference type="SUPFAM" id="SSF52058">
    <property type="entry name" value="L domain-like"/>
    <property type="match status" value="1"/>
</dbReference>
<dbReference type="InterPro" id="IPR038005">
    <property type="entry name" value="RX-like_CC"/>
</dbReference>
<keyword evidence="10" id="KW-1185">Reference proteome</keyword>
<dbReference type="Gene3D" id="1.10.10.10">
    <property type="entry name" value="Winged helix-like DNA-binding domain superfamily/Winged helix DNA-binding domain"/>
    <property type="match status" value="1"/>
</dbReference>
<dbReference type="GO" id="GO:0002758">
    <property type="term" value="P:innate immune response-activating signaling pathway"/>
    <property type="evidence" value="ECO:0007669"/>
    <property type="project" value="UniProtKB-ARBA"/>
</dbReference>
<feature type="domain" description="NB-ARC" evidence="6">
    <location>
        <begin position="174"/>
        <end position="213"/>
    </location>
</feature>
<dbReference type="Pfam" id="PF18052">
    <property type="entry name" value="Rx_N"/>
    <property type="match status" value="1"/>
</dbReference>
<evidence type="ECO:0000313" key="9">
    <source>
        <dbReference type="EnsemblPlants" id="TraesCS2A02G459100.1"/>
    </source>
</evidence>
<dbReference type="PANTHER" id="PTHR23155">
    <property type="entry name" value="DISEASE RESISTANCE PROTEIN RP"/>
    <property type="match status" value="1"/>
</dbReference>
<dbReference type="Pfam" id="PF23559">
    <property type="entry name" value="WHD_DRP"/>
    <property type="match status" value="1"/>
</dbReference>
<evidence type="ECO:0000313" key="10">
    <source>
        <dbReference type="Proteomes" id="UP000019116"/>
    </source>
</evidence>
<dbReference type="Gene3D" id="1.20.5.4130">
    <property type="match status" value="1"/>
</dbReference>
<name>A0A3B6B4D0_WHEAT</name>
<dbReference type="InterPro" id="IPR058922">
    <property type="entry name" value="WHD_DRP"/>
</dbReference>
<evidence type="ECO:0000259" key="7">
    <source>
        <dbReference type="Pfam" id="PF18052"/>
    </source>
</evidence>
<organism evidence="9">
    <name type="scientific">Triticum aestivum</name>
    <name type="common">Wheat</name>
    <dbReference type="NCBI Taxonomy" id="4565"/>
    <lineage>
        <taxon>Eukaryota</taxon>
        <taxon>Viridiplantae</taxon>
        <taxon>Streptophyta</taxon>
        <taxon>Embryophyta</taxon>
        <taxon>Tracheophyta</taxon>
        <taxon>Spermatophyta</taxon>
        <taxon>Magnoliopsida</taxon>
        <taxon>Liliopsida</taxon>
        <taxon>Poales</taxon>
        <taxon>Poaceae</taxon>
        <taxon>BOP clade</taxon>
        <taxon>Pooideae</taxon>
        <taxon>Triticodae</taxon>
        <taxon>Triticeae</taxon>
        <taxon>Triticinae</taxon>
        <taxon>Triticum</taxon>
    </lineage>
</organism>
<dbReference type="GO" id="GO:0042742">
    <property type="term" value="P:defense response to bacterium"/>
    <property type="evidence" value="ECO:0007669"/>
    <property type="project" value="UniProtKB-ARBA"/>
</dbReference>
<dbReference type="STRING" id="4565.A0A3B6B4D0"/>
<accession>A0A3B6B4D0</accession>
<dbReference type="Gene3D" id="1.10.8.430">
    <property type="entry name" value="Helical domain of apoptotic protease-activating factors"/>
    <property type="match status" value="1"/>
</dbReference>
<evidence type="ECO:0008006" key="11">
    <source>
        <dbReference type="Google" id="ProtNLM"/>
    </source>
</evidence>
<evidence type="ECO:0000256" key="1">
    <source>
        <dbReference type="ARBA" id="ARBA00008894"/>
    </source>
</evidence>
<dbReference type="OMA" id="NGMICHA"/>
<evidence type="ECO:0000256" key="4">
    <source>
        <dbReference type="ARBA" id="ARBA00022741"/>
    </source>
</evidence>
<evidence type="ECO:0000256" key="2">
    <source>
        <dbReference type="ARBA" id="ARBA00022614"/>
    </source>
</evidence>
<dbReference type="GO" id="GO:0009626">
    <property type="term" value="P:plant-type hypersensitive response"/>
    <property type="evidence" value="ECO:0007669"/>
    <property type="project" value="UniProtKB-ARBA"/>
</dbReference>
<feature type="domain" description="Disease resistance N-terminal" evidence="7">
    <location>
        <begin position="5"/>
        <end position="94"/>
    </location>
</feature>
<dbReference type="InterPro" id="IPR032675">
    <property type="entry name" value="LRR_dom_sf"/>
</dbReference>
<feature type="domain" description="Disease resistance protein winged helix" evidence="8">
    <location>
        <begin position="418"/>
        <end position="487"/>
    </location>
</feature>
<dbReference type="Pfam" id="PF00931">
    <property type="entry name" value="NB-ARC"/>
    <property type="match status" value="2"/>
</dbReference>
<keyword evidence="4" id="KW-0547">Nucleotide-binding</keyword>
<dbReference type="EnsemblPlants" id="TraesCS2A02G459100.1">
    <property type="protein sequence ID" value="TraesCS2A02G459100.1"/>
    <property type="gene ID" value="TraesCS2A02G459100"/>
</dbReference>
<dbReference type="FunFam" id="1.10.10.10:FF:000322">
    <property type="entry name" value="Probable disease resistance protein At1g63360"/>
    <property type="match status" value="1"/>
</dbReference>
<keyword evidence="5" id="KW-0611">Plant defense</keyword>
<dbReference type="PRINTS" id="PR00364">
    <property type="entry name" value="DISEASERSIST"/>
</dbReference>